<comment type="caution">
    <text evidence="1">The sequence shown here is derived from an EMBL/GenBank/DDBJ whole genome shotgun (WGS) entry which is preliminary data.</text>
</comment>
<dbReference type="PANTHER" id="PTHR38657:SF1">
    <property type="entry name" value="SLR1343 PROTEIN"/>
    <property type="match status" value="1"/>
</dbReference>
<evidence type="ECO:0000313" key="1">
    <source>
        <dbReference type="EMBL" id="MBO0661910.1"/>
    </source>
</evidence>
<protein>
    <submittedName>
        <fullName evidence="1">Cryptochrome/photolyase family protein</fullName>
    </submittedName>
</protein>
<dbReference type="Gene3D" id="1.25.40.80">
    <property type="match status" value="1"/>
</dbReference>
<dbReference type="InterPro" id="IPR014729">
    <property type="entry name" value="Rossmann-like_a/b/a_fold"/>
</dbReference>
<organism evidence="1 2">
    <name type="scientific">Jiella flava</name>
    <dbReference type="NCBI Taxonomy" id="2816857"/>
    <lineage>
        <taxon>Bacteria</taxon>
        <taxon>Pseudomonadati</taxon>
        <taxon>Pseudomonadota</taxon>
        <taxon>Alphaproteobacteria</taxon>
        <taxon>Hyphomicrobiales</taxon>
        <taxon>Aurantimonadaceae</taxon>
        <taxon>Jiella</taxon>
    </lineage>
</organism>
<dbReference type="Pfam" id="PF04244">
    <property type="entry name" value="DPRP"/>
    <property type="match status" value="1"/>
</dbReference>
<dbReference type="SUPFAM" id="SSF48173">
    <property type="entry name" value="Cryptochrome/photolyase FAD-binding domain"/>
    <property type="match status" value="1"/>
</dbReference>
<accession>A0A939JT99</accession>
<dbReference type="InterPro" id="IPR052551">
    <property type="entry name" value="UV-DNA_repair_photolyase"/>
</dbReference>
<dbReference type="Gene3D" id="3.40.50.620">
    <property type="entry name" value="HUPs"/>
    <property type="match status" value="1"/>
</dbReference>
<name>A0A939JT99_9HYPH</name>
<dbReference type="AlphaFoldDB" id="A0A939JT99"/>
<dbReference type="EMBL" id="JAFMPP010000003">
    <property type="protein sequence ID" value="MBO0661910.1"/>
    <property type="molecule type" value="Genomic_DNA"/>
</dbReference>
<dbReference type="PANTHER" id="PTHR38657">
    <property type="entry name" value="SLR1343 PROTEIN"/>
    <property type="match status" value="1"/>
</dbReference>
<dbReference type="InterPro" id="IPR036134">
    <property type="entry name" value="Crypto/Photolyase_FAD-like_sf"/>
</dbReference>
<sequence>MAGLRFVLGDQLSRTISSLDDLAAGDVVLMCEVADETRYVRHHKRKIAFLFAAMRHFAEELADRGITVDYVRLDDEANTGSFSGELKRAIERHGPEIVIVTEPGEWRVRQMMEDWREELEVPVEIRPDHRFLCSHKRFQDWAEGLKALRMESFYREMRKETGYLMEGDEPAEGQWNFDHSNREPLKKTVTAPKRPTYAVDDTTEAVLDLVAGRFGNHFGSLDDFDYPVSRRQALHYLNWFIDTALPDFGTFQDAMRAGAPLLFHSHLSALINCGLIDPREACDRAAAAYRDGKAPINAVEGFIRQIIGWREFIRGIYWREMPDYERSNTLLARRKLPDFFWTGETDLNCLRQCFAEVRASAYNHHIQRLMVIGNFCLLCGFDPREVQAWYLIVYHDAYEWVEMPNVVGMILYADGGLFASKPYAASANYIDKMSDYCGTCRYSPSVKTGEGACPFNLLYWDFIARHTERLKGNPRMNRTYATLDRMDAEKVRTIRAEAQSFLDGLEASGDY</sequence>
<evidence type="ECO:0000313" key="2">
    <source>
        <dbReference type="Proteomes" id="UP000664122"/>
    </source>
</evidence>
<reference evidence="1" key="1">
    <citation type="submission" date="2021-03" db="EMBL/GenBank/DDBJ databases">
        <title>Whole genome sequence of Jiella sp. CQZ9-1.</title>
        <authorList>
            <person name="Tuo L."/>
        </authorList>
    </citation>
    <scope>NUCLEOTIDE SEQUENCE</scope>
    <source>
        <strain evidence="1">CQZ9-1</strain>
    </source>
</reference>
<dbReference type="Proteomes" id="UP000664122">
    <property type="component" value="Unassembled WGS sequence"/>
</dbReference>
<gene>
    <name evidence="1" type="ORF">J1C48_04925</name>
</gene>
<keyword evidence="2" id="KW-1185">Reference proteome</keyword>
<dbReference type="Gene3D" id="1.10.10.1710">
    <property type="entry name" value="Deoxyribodipyrimidine photolyase-related"/>
    <property type="match status" value="1"/>
</dbReference>
<dbReference type="RefSeq" id="WP_207256683.1">
    <property type="nucleotide sequence ID" value="NZ_JAFMPP010000003.1"/>
</dbReference>
<dbReference type="InterPro" id="IPR007357">
    <property type="entry name" value="PhrB-like"/>
</dbReference>
<dbReference type="Gene3D" id="1.10.579.10">
    <property type="entry name" value="DNA Cyclobutane Dipyrimidine Photolyase, subunit A, domain 3"/>
    <property type="match status" value="1"/>
</dbReference>
<proteinExistence type="predicted"/>